<accession>F9WRR7</accession>
<reference evidence="2 3" key="1">
    <citation type="journal article" date="2012" name="Proc. Natl. Acad. Sci. U.S.A.">
        <title>Antigenic diversity is generated by distinct evolutionary mechanisms in African trypanosome species.</title>
        <authorList>
            <person name="Jackson A.P."/>
            <person name="Berry A."/>
            <person name="Aslett M."/>
            <person name="Allison H.C."/>
            <person name="Burton P."/>
            <person name="Vavrova-Anderson J."/>
            <person name="Brown R."/>
            <person name="Browne H."/>
            <person name="Corton N."/>
            <person name="Hauser H."/>
            <person name="Gamble J."/>
            <person name="Gilderthorp R."/>
            <person name="Marcello L."/>
            <person name="McQuillan J."/>
            <person name="Otto T.D."/>
            <person name="Quail M.A."/>
            <person name="Sanders M.J."/>
            <person name="van Tonder A."/>
            <person name="Ginger M.L."/>
            <person name="Field M.C."/>
            <person name="Barry J.D."/>
            <person name="Hertz-Fowler C."/>
            <person name="Berriman M."/>
        </authorList>
    </citation>
    <scope>NUCLEOTIDE SEQUENCE</scope>
    <source>
        <strain evidence="2 3">Y486</strain>
    </source>
</reference>
<protein>
    <submittedName>
        <fullName evidence="2">Uncharacterized protein</fullName>
    </submittedName>
</protein>
<evidence type="ECO:0000313" key="3">
    <source>
        <dbReference type="Proteomes" id="UP000009027"/>
    </source>
</evidence>
<dbReference type="VEuPathDB" id="TriTrypDB:TvY486_0030220"/>
<feature type="region of interest" description="Disordered" evidence="1">
    <location>
        <begin position="123"/>
        <end position="194"/>
    </location>
</feature>
<evidence type="ECO:0000313" key="2">
    <source>
        <dbReference type="EMBL" id="CCD20251.1"/>
    </source>
</evidence>
<proteinExistence type="predicted"/>
<sequence>MKNKELVSITNASNMLKEKIAVFYSVSGNSYDNWLTGRASAFGVSEESCPLTQVYSEWISDSGNKNFGGLFKVNTSGGLDYPTDSNYPQIYWLGGDESEGAMKHVLETLNVLEKGGADEVCKSGAVPPVLPNQEPLSKKHFHDGDSSRMRAQQTESEVGENGGVSDVEDPSTTGGTSTEVYEPDSAPNVPLGKNTTDVATHNDGAGSSQAVLSVESFNHNANASSSSGTVSAFSAIFPWAFFLSLLRLFYTFEHDLLIVH</sequence>
<feature type="compositionally biased region" description="Polar residues" evidence="1">
    <location>
        <begin position="170"/>
        <end position="179"/>
    </location>
</feature>
<gene>
    <name evidence="2" type="ORF">TvY486_0030220</name>
</gene>
<keyword evidence="3" id="KW-1185">Reference proteome</keyword>
<organism evidence="2 3">
    <name type="scientific">Trypanosoma vivax (strain Y486)</name>
    <dbReference type="NCBI Taxonomy" id="1055687"/>
    <lineage>
        <taxon>Eukaryota</taxon>
        <taxon>Discoba</taxon>
        <taxon>Euglenozoa</taxon>
        <taxon>Kinetoplastea</taxon>
        <taxon>Metakinetoplastina</taxon>
        <taxon>Trypanosomatida</taxon>
        <taxon>Trypanosomatidae</taxon>
        <taxon>Trypanosoma</taxon>
        <taxon>Duttonella</taxon>
    </lineage>
</organism>
<evidence type="ECO:0000256" key="1">
    <source>
        <dbReference type="SAM" id="MobiDB-lite"/>
    </source>
</evidence>
<dbReference type="Proteomes" id="UP000009027">
    <property type="component" value="Unassembled WGS sequence"/>
</dbReference>
<dbReference type="AlphaFoldDB" id="F9WRR7"/>
<name>F9WRR7_TRYVY</name>
<dbReference type="EMBL" id="CAEX01005169">
    <property type="protein sequence ID" value="CCD20251.1"/>
    <property type="molecule type" value="Genomic_DNA"/>
</dbReference>